<proteinExistence type="predicted"/>
<dbReference type="KEGG" id="clw:CLAC_05600"/>
<accession>A0A0K2H3A4</accession>
<dbReference type="EMBL" id="CP006841">
    <property type="protein sequence ID" value="ALA68512.1"/>
    <property type="molecule type" value="Genomic_DNA"/>
</dbReference>
<organism evidence="1 2">
    <name type="scientific">Corynebacterium lactis RW2-5</name>
    <dbReference type="NCBI Taxonomy" id="1408189"/>
    <lineage>
        <taxon>Bacteria</taxon>
        <taxon>Bacillati</taxon>
        <taxon>Actinomycetota</taxon>
        <taxon>Actinomycetes</taxon>
        <taxon>Mycobacteriales</taxon>
        <taxon>Corynebacteriaceae</taxon>
        <taxon>Corynebacterium</taxon>
    </lineage>
</organism>
<protein>
    <submittedName>
        <fullName evidence="1">Uncharacterized protein</fullName>
    </submittedName>
</protein>
<evidence type="ECO:0000313" key="1">
    <source>
        <dbReference type="EMBL" id="ALA68512.1"/>
    </source>
</evidence>
<gene>
    <name evidence="1" type="ORF">CLAC_05600</name>
</gene>
<dbReference type="AlphaFoldDB" id="A0A0K2H3A4"/>
<dbReference type="Proteomes" id="UP000058446">
    <property type="component" value="Chromosome"/>
</dbReference>
<sequence length="63" mass="6922">MTRVLMTVLLAETETNLGTTRFNMAAPAKTNILWGDLGCLALDRTDGQIEAIRIHTENFSPGM</sequence>
<keyword evidence="2" id="KW-1185">Reference proteome</keyword>
<dbReference type="PATRIC" id="fig|1408189.4.peg.1116"/>
<name>A0A0K2H3A4_9CORY</name>
<evidence type="ECO:0000313" key="2">
    <source>
        <dbReference type="Proteomes" id="UP000058446"/>
    </source>
</evidence>
<reference evidence="1 2" key="1">
    <citation type="submission" date="2013-10" db="EMBL/GenBank/DDBJ databases">
        <title>Complete genome sequence of Corynebacterium lactis DSM 45799(T), isolated from raw cow milk.</title>
        <authorList>
            <person name="Ruckert C."/>
            <person name="Albersmeier A."/>
            <person name="Lipski A."/>
            <person name="Kalinowski J."/>
        </authorList>
    </citation>
    <scope>NUCLEOTIDE SEQUENCE [LARGE SCALE GENOMIC DNA]</scope>
    <source>
        <strain evidence="1 2">RW2-5</strain>
    </source>
</reference>
<dbReference type="STRING" id="1408189.CLAC_05600"/>